<keyword evidence="2" id="KW-0808">Transferase</keyword>
<dbReference type="GO" id="GO:0016746">
    <property type="term" value="F:acyltransferase activity"/>
    <property type="evidence" value="ECO:0007669"/>
    <property type="project" value="UniProtKB-KW"/>
</dbReference>
<comment type="similarity">
    <text evidence="1">Belongs to the transferase hexapeptide repeat family.</text>
</comment>
<protein>
    <submittedName>
        <fullName evidence="3">Acyltransferase</fullName>
    </submittedName>
</protein>
<dbReference type="EMBL" id="JAMKFE010000008">
    <property type="protein sequence ID" value="MCM5680838.1"/>
    <property type="molecule type" value="Genomic_DNA"/>
</dbReference>
<dbReference type="Pfam" id="PF00132">
    <property type="entry name" value="Hexapep"/>
    <property type="match status" value="1"/>
</dbReference>
<keyword evidence="4" id="KW-1185">Reference proteome</keyword>
<evidence type="ECO:0000256" key="2">
    <source>
        <dbReference type="ARBA" id="ARBA00022679"/>
    </source>
</evidence>
<comment type="caution">
    <text evidence="3">The sequence shown here is derived from an EMBL/GenBank/DDBJ whole genome shotgun (WGS) entry which is preliminary data.</text>
</comment>
<name>A0ABT0YSI9_9BURK</name>
<dbReference type="Proteomes" id="UP001165541">
    <property type="component" value="Unassembled WGS sequence"/>
</dbReference>
<gene>
    <name evidence="3" type="ORF">M8A51_15035</name>
</gene>
<dbReference type="InterPro" id="IPR001451">
    <property type="entry name" value="Hexapep"/>
</dbReference>
<dbReference type="CDD" id="cd04647">
    <property type="entry name" value="LbH_MAT_like"/>
    <property type="match status" value="1"/>
</dbReference>
<dbReference type="SUPFAM" id="SSF51161">
    <property type="entry name" value="Trimeric LpxA-like enzymes"/>
    <property type="match status" value="1"/>
</dbReference>
<dbReference type="PANTHER" id="PTHR23416:SF23">
    <property type="entry name" value="ACETYLTRANSFERASE C18B11.09C-RELATED"/>
    <property type="match status" value="1"/>
</dbReference>
<accession>A0ABT0YSI9</accession>
<evidence type="ECO:0000256" key="1">
    <source>
        <dbReference type="ARBA" id="ARBA00007274"/>
    </source>
</evidence>
<dbReference type="PANTHER" id="PTHR23416">
    <property type="entry name" value="SIALIC ACID SYNTHASE-RELATED"/>
    <property type="match status" value="1"/>
</dbReference>
<dbReference type="Gene3D" id="2.160.10.10">
    <property type="entry name" value="Hexapeptide repeat proteins"/>
    <property type="match status" value="1"/>
</dbReference>
<evidence type="ECO:0000313" key="4">
    <source>
        <dbReference type="Proteomes" id="UP001165541"/>
    </source>
</evidence>
<proteinExistence type="inferred from homology"/>
<evidence type="ECO:0000313" key="3">
    <source>
        <dbReference type="EMBL" id="MCM5680838.1"/>
    </source>
</evidence>
<reference evidence="3" key="1">
    <citation type="submission" date="2022-05" db="EMBL/GenBank/DDBJ databases">
        <title>Schlegelella sp. nov., isolated from mangrove soil.</title>
        <authorList>
            <person name="Liu Y."/>
            <person name="Ge X."/>
            <person name="Liu W."/>
        </authorList>
    </citation>
    <scope>NUCLEOTIDE SEQUENCE</scope>
    <source>
        <strain evidence="3">S2-27</strain>
    </source>
</reference>
<dbReference type="InterPro" id="IPR011004">
    <property type="entry name" value="Trimer_LpxA-like_sf"/>
</dbReference>
<dbReference type="RefSeq" id="WP_251779282.1">
    <property type="nucleotide sequence ID" value="NZ_JAMKFE010000008.1"/>
</dbReference>
<dbReference type="InterPro" id="IPR051159">
    <property type="entry name" value="Hexapeptide_acetyltransf"/>
</dbReference>
<keyword evidence="3" id="KW-0012">Acyltransferase</keyword>
<sequence>MFKLFAHSLLRRLIGPRMAYGYRRHDGARLLHTRVSTAAELQSPQQLQIEDHVFIGHFNFIDASGGLSIGEGTQITNHVSVLSHSSHVAVRLMGRRYWGHPEPAGLTRAATVIGPYCFIGPGAVIAPGACLGRGVLVRAHSYVDGEFPDFAIVGGQPAQVVGDVREMDAAWLQRHPEIAAHYCGIGWPQAPR</sequence>
<organism evidence="3 4">
    <name type="scientific">Caldimonas mangrovi</name>
    <dbReference type="NCBI Taxonomy" id="2944811"/>
    <lineage>
        <taxon>Bacteria</taxon>
        <taxon>Pseudomonadati</taxon>
        <taxon>Pseudomonadota</taxon>
        <taxon>Betaproteobacteria</taxon>
        <taxon>Burkholderiales</taxon>
        <taxon>Sphaerotilaceae</taxon>
        <taxon>Caldimonas</taxon>
    </lineage>
</organism>